<evidence type="ECO:0008006" key="5">
    <source>
        <dbReference type="Google" id="ProtNLM"/>
    </source>
</evidence>
<reference evidence="3 4" key="1">
    <citation type="submission" date="2016-04" db="EMBL/GenBank/DDBJ databases">
        <title>Reclassification of Paraburkholderia panaciterrae (Farh et al. 2015) Dobritsa &amp; Samadpour 2016 as a later homotypic synonym of Paraburkholderia ginsengiterrae (Farh et al. 2015) Dobritsa &amp; Samadpour 2016.</title>
        <authorList>
            <person name="Dobritsa A.P."/>
            <person name="Kutumbaka K."/>
            <person name="Samadpour M."/>
        </authorList>
    </citation>
    <scope>NUCLEOTIDE SEQUENCE [LARGE SCALE GENOMIC DNA]</scope>
    <source>
        <strain evidence="1 4">DCY85</strain>
        <strain evidence="2 3">DCY85-1</strain>
    </source>
</reference>
<protein>
    <recommendedName>
        <fullName evidence="5">Type VI secretion system (T6SS) effector Tae4 (Amidase)</fullName>
    </recommendedName>
</protein>
<dbReference type="RefSeq" id="WP_064265483.1">
    <property type="nucleotide sequence ID" value="NZ_LXJZ01000030.1"/>
</dbReference>
<evidence type="ECO:0000313" key="4">
    <source>
        <dbReference type="Proteomes" id="UP000078116"/>
    </source>
</evidence>
<dbReference type="Proteomes" id="UP000078116">
    <property type="component" value="Unassembled WGS sequence"/>
</dbReference>
<evidence type="ECO:0000313" key="1">
    <source>
        <dbReference type="EMBL" id="OAJ52871.1"/>
    </source>
</evidence>
<dbReference type="AlphaFoldDB" id="A0A1A9MYD3"/>
<proteinExistence type="predicted"/>
<dbReference type="EMBL" id="LXKA01000367">
    <property type="protein sequence ID" value="OAJ52871.1"/>
    <property type="molecule type" value="Genomic_DNA"/>
</dbReference>
<sequence length="209" mass="23235">MPNRKTPVQTNSTPGSIKEVPLKAVTFQELWDNYPQGNPYDNPAYKDQCAIRMSVTLHRVGIEMKSFSDKLVSPLSGQKTIGRIILDGKPTATRADELGEWLRLQPFAGLPKAQDITGRDWEPRAKGRTGIIQFSRYWAREGETAGNESGGHIDLWNGSRLTISGGFDGFATIGRYFGMSSFRQGATFASDASWSDLRGSKSILFWEIK</sequence>
<name>A0A1A9MYD3_9BURK</name>
<dbReference type="Proteomes" id="UP000077961">
    <property type="component" value="Unassembled WGS sequence"/>
</dbReference>
<dbReference type="EMBL" id="LXJZ01000030">
    <property type="protein sequence ID" value="OAJ63120.1"/>
    <property type="molecule type" value="Genomic_DNA"/>
</dbReference>
<dbReference type="OrthoDB" id="1262040at2"/>
<dbReference type="Gene3D" id="3.90.1720.80">
    <property type="match status" value="1"/>
</dbReference>
<organism evidence="1 4">
    <name type="scientific">Paraburkholderia ginsengiterrae</name>
    <dbReference type="NCBI Taxonomy" id="1462993"/>
    <lineage>
        <taxon>Bacteria</taxon>
        <taxon>Pseudomonadati</taxon>
        <taxon>Pseudomonadota</taxon>
        <taxon>Betaproteobacteria</taxon>
        <taxon>Burkholderiales</taxon>
        <taxon>Burkholderiaceae</taxon>
        <taxon>Paraburkholderia</taxon>
    </lineage>
</organism>
<comment type="caution">
    <text evidence="1">The sequence shown here is derived from an EMBL/GenBank/DDBJ whole genome shotgun (WGS) entry which is preliminary data.</text>
</comment>
<dbReference type="Gene3D" id="4.10.280.80">
    <property type="match status" value="1"/>
</dbReference>
<dbReference type="Pfam" id="PF14113">
    <property type="entry name" value="Tae4"/>
    <property type="match status" value="1"/>
</dbReference>
<evidence type="ECO:0000313" key="2">
    <source>
        <dbReference type="EMBL" id="OAJ63120.1"/>
    </source>
</evidence>
<keyword evidence="3" id="KW-1185">Reference proteome</keyword>
<dbReference type="InterPro" id="IPR025562">
    <property type="entry name" value="Tae4"/>
</dbReference>
<accession>A0A1A9MYD3</accession>
<evidence type="ECO:0000313" key="3">
    <source>
        <dbReference type="Proteomes" id="UP000077961"/>
    </source>
</evidence>
<gene>
    <name evidence="2" type="ORF">A6V36_20015</name>
    <name evidence="1" type="ORF">A6V37_36355</name>
</gene>